<dbReference type="InterPro" id="IPR013249">
    <property type="entry name" value="RNA_pol_sigma70_r4_t2"/>
</dbReference>
<evidence type="ECO:0000256" key="3">
    <source>
        <dbReference type="ARBA" id="ARBA00023082"/>
    </source>
</evidence>
<dbReference type="InterPro" id="IPR036388">
    <property type="entry name" value="WH-like_DNA-bd_sf"/>
</dbReference>
<dbReference type="GO" id="GO:0016987">
    <property type="term" value="F:sigma factor activity"/>
    <property type="evidence" value="ECO:0007669"/>
    <property type="project" value="UniProtKB-KW"/>
</dbReference>
<evidence type="ECO:0000256" key="4">
    <source>
        <dbReference type="ARBA" id="ARBA00023163"/>
    </source>
</evidence>
<dbReference type="InterPro" id="IPR013325">
    <property type="entry name" value="RNA_pol_sigma_r2"/>
</dbReference>
<dbReference type="InterPro" id="IPR014284">
    <property type="entry name" value="RNA_pol_sigma-70_dom"/>
</dbReference>
<dbReference type="InterPro" id="IPR013324">
    <property type="entry name" value="RNA_pol_sigma_r3/r4-like"/>
</dbReference>
<dbReference type="NCBIfam" id="TIGR02937">
    <property type="entry name" value="sigma70-ECF"/>
    <property type="match status" value="1"/>
</dbReference>
<dbReference type="InterPro" id="IPR014327">
    <property type="entry name" value="RNA_pol_sigma70_bacteroid"/>
</dbReference>
<dbReference type="EMBL" id="FPIY01000001">
    <property type="protein sequence ID" value="SFW27632.1"/>
    <property type="molecule type" value="Genomic_DNA"/>
</dbReference>
<dbReference type="OrthoDB" id="759001at2"/>
<feature type="domain" description="RNA polymerase sigma factor 70 region 4 type 2" evidence="5">
    <location>
        <begin position="121"/>
        <end position="172"/>
    </location>
</feature>
<proteinExistence type="inferred from homology"/>
<dbReference type="NCBIfam" id="TIGR02985">
    <property type="entry name" value="Sig70_bacteroi1"/>
    <property type="match status" value="1"/>
</dbReference>
<keyword evidence="4" id="KW-0804">Transcription</keyword>
<dbReference type="GO" id="GO:0006352">
    <property type="term" value="P:DNA-templated transcription initiation"/>
    <property type="evidence" value="ECO:0007669"/>
    <property type="project" value="InterPro"/>
</dbReference>
<dbReference type="CDD" id="cd06171">
    <property type="entry name" value="Sigma70_r4"/>
    <property type="match status" value="1"/>
</dbReference>
<dbReference type="SUPFAM" id="SSF88659">
    <property type="entry name" value="Sigma3 and sigma4 domains of RNA polymerase sigma factors"/>
    <property type="match status" value="1"/>
</dbReference>
<evidence type="ECO:0000313" key="7">
    <source>
        <dbReference type="Proteomes" id="UP000183257"/>
    </source>
</evidence>
<accession>A0A1K1MWU4</accession>
<dbReference type="Gene3D" id="1.10.1740.10">
    <property type="match status" value="1"/>
</dbReference>
<dbReference type="AlphaFoldDB" id="A0A1K1MWU4"/>
<dbReference type="InterPro" id="IPR039425">
    <property type="entry name" value="RNA_pol_sigma-70-like"/>
</dbReference>
<dbReference type="SUPFAM" id="SSF88946">
    <property type="entry name" value="Sigma2 domain of RNA polymerase sigma factors"/>
    <property type="match status" value="1"/>
</dbReference>
<name>A0A1K1MWU4_9FLAO</name>
<dbReference type="Proteomes" id="UP000183257">
    <property type="component" value="Unassembled WGS sequence"/>
</dbReference>
<keyword evidence="2" id="KW-0805">Transcription regulation</keyword>
<dbReference type="Pfam" id="PF08281">
    <property type="entry name" value="Sigma70_r4_2"/>
    <property type="match status" value="1"/>
</dbReference>
<evidence type="ECO:0000256" key="1">
    <source>
        <dbReference type="ARBA" id="ARBA00010641"/>
    </source>
</evidence>
<sequence length="185" mass="21843">MNLREQEIVNRLKEEDPKAFKDLFDMFYMPLCVYSLKFSDSYDFSEDIVQDLFVTIWNKKIYLQVEGSIRSYLFKAVKNNTLQALKKKDRYNFEKLDAVVESFILEEKENDIEAIEKAQKKLLQEIEALPEKSKEVFKAIVLENLKYKEVALQLGVTVNTVKTHYSRALKKLRKSLDVIILLLLY</sequence>
<dbReference type="STRING" id="76595.SAMN05660313_01006"/>
<keyword evidence="3" id="KW-0731">Sigma factor</keyword>
<keyword evidence="7" id="KW-1185">Reference proteome</keyword>
<evidence type="ECO:0000256" key="2">
    <source>
        <dbReference type="ARBA" id="ARBA00023015"/>
    </source>
</evidence>
<organism evidence="6 7">
    <name type="scientific">Cellulophaga fucicola</name>
    <dbReference type="NCBI Taxonomy" id="76595"/>
    <lineage>
        <taxon>Bacteria</taxon>
        <taxon>Pseudomonadati</taxon>
        <taxon>Bacteroidota</taxon>
        <taxon>Flavobacteriia</taxon>
        <taxon>Flavobacteriales</taxon>
        <taxon>Flavobacteriaceae</taxon>
        <taxon>Cellulophaga</taxon>
    </lineage>
</organism>
<evidence type="ECO:0000259" key="5">
    <source>
        <dbReference type="Pfam" id="PF08281"/>
    </source>
</evidence>
<reference evidence="7" key="1">
    <citation type="submission" date="2016-11" db="EMBL/GenBank/DDBJ databases">
        <authorList>
            <person name="Varghese N."/>
            <person name="Submissions S."/>
        </authorList>
    </citation>
    <scope>NUCLEOTIDE SEQUENCE [LARGE SCALE GENOMIC DNA]</scope>
    <source>
        <strain evidence="7">DSM 24786</strain>
    </source>
</reference>
<gene>
    <name evidence="6" type="ORF">SAMN05660313_01006</name>
</gene>
<evidence type="ECO:0000313" key="6">
    <source>
        <dbReference type="EMBL" id="SFW27632.1"/>
    </source>
</evidence>
<comment type="similarity">
    <text evidence="1">Belongs to the sigma-70 factor family. ECF subfamily.</text>
</comment>
<dbReference type="PANTHER" id="PTHR43133:SF46">
    <property type="entry name" value="RNA POLYMERASE SIGMA-70 FACTOR ECF SUBFAMILY"/>
    <property type="match status" value="1"/>
</dbReference>
<dbReference type="PANTHER" id="PTHR43133">
    <property type="entry name" value="RNA POLYMERASE ECF-TYPE SIGMA FACTO"/>
    <property type="match status" value="1"/>
</dbReference>
<dbReference type="Gene3D" id="1.10.10.10">
    <property type="entry name" value="Winged helix-like DNA-binding domain superfamily/Winged helix DNA-binding domain"/>
    <property type="match status" value="1"/>
</dbReference>
<dbReference type="RefSeq" id="WP_072302649.1">
    <property type="nucleotide sequence ID" value="NZ_FPIY01000001.1"/>
</dbReference>
<protein>
    <submittedName>
        <fullName evidence="6">RNA polymerase sigma-70 factor, ECF subfamily</fullName>
    </submittedName>
</protein>
<dbReference type="GO" id="GO:0003677">
    <property type="term" value="F:DNA binding"/>
    <property type="evidence" value="ECO:0007669"/>
    <property type="project" value="InterPro"/>
</dbReference>